<feature type="region of interest" description="Disordered" evidence="1">
    <location>
        <begin position="108"/>
        <end position="270"/>
    </location>
</feature>
<evidence type="ECO:0000256" key="1">
    <source>
        <dbReference type="SAM" id="MobiDB-lite"/>
    </source>
</evidence>
<reference evidence="2 3" key="1">
    <citation type="submission" date="2014-04" db="EMBL/GenBank/DDBJ databases">
        <authorList>
            <consortium name="DOE Joint Genome Institute"/>
            <person name="Kuo A."/>
            <person name="Kohler A."/>
            <person name="Nagy L.G."/>
            <person name="Floudas D."/>
            <person name="Copeland A."/>
            <person name="Barry K.W."/>
            <person name="Cichocki N."/>
            <person name="Veneault-Fourrey C."/>
            <person name="LaButti K."/>
            <person name="Lindquist E.A."/>
            <person name="Lipzen A."/>
            <person name="Lundell T."/>
            <person name="Morin E."/>
            <person name="Murat C."/>
            <person name="Sun H."/>
            <person name="Tunlid A."/>
            <person name="Henrissat B."/>
            <person name="Grigoriev I.V."/>
            <person name="Hibbett D.S."/>
            <person name="Martin F."/>
            <person name="Nordberg H.P."/>
            <person name="Cantor M.N."/>
            <person name="Hua S.X."/>
        </authorList>
    </citation>
    <scope>NUCLEOTIDE SEQUENCE [LARGE SCALE GENOMIC DNA]</scope>
    <source>
        <strain evidence="2 3">LaAM-08-1</strain>
    </source>
</reference>
<evidence type="ECO:0000313" key="2">
    <source>
        <dbReference type="EMBL" id="KIJ92985.1"/>
    </source>
</evidence>
<feature type="region of interest" description="Disordered" evidence="1">
    <location>
        <begin position="317"/>
        <end position="372"/>
    </location>
</feature>
<gene>
    <name evidence="2" type="ORF">K443DRAFT_112743</name>
</gene>
<dbReference type="AlphaFoldDB" id="A0A0C9WPS4"/>
<feature type="compositionally biased region" description="Polar residues" evidence="1">
    <location>
        <begin position="169"/>
        <end position="181"/>
    </location>
</feature>
<name>A0A0C9WPS4_9AGAR</name>
<feature type="compositionally biased region" description="Low complexity" evidence="1">
    <location>
        <begin position="453"/>
        <end position="462"/>
    </location>
</feature>
<dbReference type="OrthoDB" id="2163387at2759"/>
<feature type="compositionally biased region" description="Low complexity" evidence="1">
    <location>
        <begin position="432"/>
        <end position="444"/>
    </location>
</feature>
<dbReference type="HOGENOM" id="CLU_030372_0_0_1"/>
<dbReference type="EMBL" id="KN838872">
    <property type="protein sequence ID" value="KIJ92985.1"/>
    <property type="molecule type" value="Genomic_DNA"/>
</dbReference>
<dbReference type="Proteomes" id="UP000054477">
    <property type="component" value="Unassembled WGS sequence"/>
</dbReference>
<reference evidence="3" key="2">
    <citation type="submission" date="2015-01" db="EMBL/GenBank/DDBJ databases">
        <title>Evolutionary Origins and Diversification of the Mycorrhizal Mutualists.</title>
        <authorList>
            <consortium name="DOE Joint Genome Institute"/>
            <consortium name="Mycorrhizal Genomics Consortium"/>
            <person name="Kohler A."/>
            <person name="Kuo A."/>
            <person name="Nagy L.G."/>
            <person name="Floudas D."/>
            <person name="Copeland A."/>
            <person name="Barry K.W."/>
            <person name="Cichocki N."/>
            <person name="Veneault-Fourrey C."/>
            <person name="LaButti K."/>
            <person name="Lindquist E.A."/>
            <person name="Lipzen A."/>
            <person name="Lundell T."/>
            <person name="Morin E."/>
            <person name="Murat C."/>
            <person name="Riley R."/>
            <person name="Ohm R."/>
            <person name="Sun H."/>
            <person name="Tunlid A."/>
            <person name="Henrissat B."/>
            <person name="Grigoriev I.V."/>
            <person name="Hibbett D.S."/>
            <person name="Martin F."/>
        </authorList>
    </citation>
    <scope>NUCLEOTIDE SEQUENCE [LARGE SCALE GENOMIC DNA]</scope>
    <source>
        <strain evidence="3">LaAM-08-1</strain>
    </source>
</reference>
<evidence type="ECO:0000313" key="3">
    <source>
        <dbReference type="Proteomes" id="UP000054477"/>
    </source>
</evidence>
<feature type="region of interest" description="Disordered" evidence="1">
    <location>
        <begin position="1"/>
        <end position="45"/>
    </location>
</feature>
<feature type="compositionally biased region" description="Polar residues" evidence="1">
    <location>
        <begin position="109"/>
        <end position="127"/>
    </location>
</feature>
<organism evidence="2 3">
    <name type="scientific">Laccaria amethystina LaAM-08-1</name>
    <dbReference type="NCBI Taxonomy" id="1095629"/>
    <lineage>
        <taxon>Eukaryota</taxon>
        <taxon>Fungi</taxon>
        <taxon>Dikarya</taxon>
        <taxon>Basidiomycota</taxon>
        <taxon>Agaricomycotina</taxon>
        <taxon>Agaricomycetes</taxon>
        <taxon>Agaricomycetidae</taxon>
        <taxon>Agaricales</taxon>
        <taxon>Agaricineae</taxon>
        <taxon>Hydnangiaceae</taxon>
        <taxon>Laccaria</taxon>
    </lineage>
</organism>
<feature type="compositionally biased region" description="Low complexity" evidence="1">
    <location>
        <begin position="1"/>
        <end position="10"/>
    </location>
</feature>
<sequence length="597" mass="62164">MATPSSSTTSPSPPMAYLAPTSGPMQPLSSTSGDHQEREQRKKAVQKFLARAEISMVTRALRARLSYASYKATHDIPHVPLRDLEAQTQSQSQSASFSRTIAAKRKAAGTTNSYNNPAIQGSGSAGASNPLRRGGSGTMAPPSISTPRTHYPSSMNAPSSYAAAEVASGSKNTNHTPSLYTSILAPPPSKQARTIHNVHDPPVPAPTRPAPSPRTRASKASPRADPRRGHGKGRQSDKATKAASSPDRRKGKRASAGKGKQKQHAGMDIDVDGDVDMKAAATLTSLLLHHRPSITGSASSPRSSIDGSEASTFSYSHFAQSSARTTTASQPPPPTSSGSSASVGTELSFRHQTPPPPSSAPLATTPRPAPTDNEAADLMLFLATSPSPVRPSNKDSKDLAAYRALSGGTGPLRSKGRILFPSAVGDAVPDNSAAPGSSSPKPASTLVRGVEGSSFTSSISSIGADMAGGTRSPEAQPARVSSSLVSPSPTQLLPPPPFPLPVASASPVPRKDRIPSPKPNFGQGTLDFNFHEFINASPSPSRGLVVQGNKSNLGLRADIGRKLFEEEQLRHHLNIAQSPGTRQDERALGAGIDLVQS</sequence>
<feature type="compositionally biased region" description="Basic and acidic residues" evidence="1">
    <location>
        <begin position="222"/>
        <end position="240"/>
    </location>
</feature>
<feature type="compositionally biased region" description="Low complexity" evidence="1">
    <location>
        <begin position="319"/>
        <end position="329"/>
    </location>
</feature>
<dbReference type="STRING" id="1095629.A0A0C9WPS4"/>
<proteinExistence type="predicted"/>
<keyword evidence="3" id="KW-1185">Reference proteome</keyword>
<feature type="compositionally biased region" description="Low complexity" evidence="1">
    <location>
        <begin position="477"/>
        <end position="491"/>
    </location>
</feature>
<feature type="compositionally biased region" description="Polar residues" evidence="1">
    <location>
        <begin position="143"/>
        <end position="159"/>
    </location>
</feature>
<feature type="compositionally biased region" description="Basic residues" evidence="1">
    <location>
        <begin position="249"/>
        <end position="263"/>
    </location>
</feature>
<feature type="compositionally biased region" description="Pro residues" evidence="1">
    <location>
        <begin position="201"/>
        <end position="212"/>
    </location>
</feature>
<feature type="compositionally biased region" description="Polar residues" evidence="1">
    <location>
        <begin position="23"/>
        <end position="33"/>
    </location>
</feature>
<feature type="region of interest" description="Disordered" evidence="1">
    <location>
        <begin position="575"/>
        <end position="597"/>
    </location>
</feature>
<feature type="region of interest" description="Disordered" evidence="1">
    <location>
        <begin position="430"/>
        <end position="510"/>
    </location>
</feature>
<protein>
    <submittedName>
        <fullName evidence="2">Uncharacterized protein</fullName>
    </submittedName>
</protein>
<accession>A0A0C9WPS4</accession>